<keyword evidence="2" id="KW-1185">Reference proteome</keyword>
<evidence type="ECO:0000313" key="1">
    <source>
        <dbReference type="EMBL" id="VEL15748.1"/>
    </source>
</evidence>
<reference evidence="1" key="1">
    <citation type="submission" date="2018-11" db="EMBL/GenBank/DDBJ databases">
        <authorList>
            <consortium name="Pathogen Informatics"/>
        </authorList>
    </citation>
    <scope>NUCLEOTIDE SEQUENCE</scope>
</reference>
<sequence>MVYLDESGIKMTRTIQPRSASIRHYDEHSGNSYIISDLLPNTVYNIKVSAHYSRGKAIETQWVVTNCQTRMLLLSLGPETDCHGGTHTEFSTDAPSRKTVH</sequence>
<accession>A0A448WMZ9</accession>
<dbReference type="Proteomes" id="UP000784294">
    <property type="component" value="Unassembled WGS sequence"/>
</dbReference>
<evidence type="ECO:0008006" key="3">
    <source>
        <dbReference type="Google" id="ProtNLM"/>
    </source>
</evidence>
<dbReference type="SUPFAM" id="SSF49265">
    <property type="entry name" value="Fibronectin type III"/>
    <property type="match status" value="1"/>
</dbReference>
<proteinExistence type="predicted"/>
<name>A0A448WMZ9_9PLAT</name>
<gene>
    <name evidence="1" type="ORF">PXEA_LOCUS9188</name>
</gene>
<organism evidence="1 2">
    <name type="scientific">Protopolystoma xenopodis</name>
    <dbReference type="NCBI Taxonomy" id="117903"/>
    <lineage>
        <taxon>Eukaryota</taxon>
        <taxon>Metazoa</taxon>
        <taxon>Spiralia</taxon>
        <taxon>Lophotrochozoa</taxon>
        <taxon>Platyhelminthes</taxon>
        <taxon>Monogenea</taxon>
        <taxon>Polyopisthocotylea</taxon>
        <taxon>Polystomatidea</taxon>
        <taxon>Polystomatidae</taxon>
        <taxon>Protopolystoma</taxon>
    </lineage>
</organism>
<dbReference type="EMBL" id="CAAALY010025733">
    <property type="protein sequence ID" value="VEL15748.1"/>
    <property type="molecule type" value="Genomic_DNA"/>
</dbReference>
<dbReference type="CDD" id="cd00063">
    <property type="entry name" value="FN3"/>
    <property type="match status" value="1"/>
</dbReference>
<dbReference type="InterPro" id="IPR013783">
    <property type="entry name" value="Ig-like_fold"/>
</dbReference>
<protein>
    <recommendedName>
        <fullName evidence="3">Fibronectin type-III domain-containing protein</fullName>
    </recommendedName>
</protein>
<dbReference type="Gene3D" id="2.60.40.10">
    <property type="entry name" value="Immunoglobulins"/>
    <property type="match status" value="1"/>
</dbReference>
<dbReference type="InterPro" id="IPR036116">
    <property type="entry name" value="FN3_sf"/>
</dbReference>
<evidence type="ECO:0000313" key="2">
    <source>
        <dbReference type="Proteomes" id="UP000784294"/>
    </source>
</evidence>
<comment type="caution">
    <text evidence="1">The sequence shown here is derived from an EMBL/GenBank/DDBJ whole genome shotgun (WGS) entry which is preliminary data.</text>
</comment>
<dbReference type="AlphaFoldDB" id="A0A448WMZ9"/>
<dbReference type="InterPro" id="IPR003961">
    <property type="entry name" value="FN3_dom"/>
</dbReference>
<dbReference type="OrthoDB" id="6279462at2759"/>